<comment type="caution">
    <text evidence="3">The sequence shown here is derived from an EMBL/GenBank/DDBJ whole genome shotgun (WGS) entry which is preliminary data.</text>
</comment>
<organism evidence="3 4">
    <name type="scientific">Dyella japonica</name>
    <dbReference type="NCBI Taxonomy" id="231455"/>
    <lineage>
        <taxon>Bacteria</taxon>
        <taxon>Pseudomonadati</taxon>
        <taxon>Pseudomonadota</taxon>
        <taxon>Gammaproteobacteria</taxon>
        <taxon>Lysobacterales</taxon>
        <taxon>Rhodanobacteraceae</taxon>
        <taxon>Dyella</taxon>
    </lineage>
</organism>
<evidence type="ECO:0000256" key="2">
    <source>
        <dbReference type="SAM" id="SignalP"/>
    </source>
</evidence>
<dbReference type="EMBL" id="JBEPMU010000001">
    <property type="protein sequence ID" value="MET3651496.1"/>
    <property type="molecule type" value="Genomic_DNA"/>
</dbReference>
<evidence type="ECO:0000256" key="1">
    <source>
        <dbReference type="SAM" id="MobiDB-lite"/>
    </source>
</evidence>
<dbReference type="Proteomes" id="UP001549184">
    <property type="component" value="Unassembled WGS sequence"/>
</dbReference>
<evidence type="ECO:0000313" key="4">
    <source>
        <dbReference type="Proteomes" id="UP001549184"/>
    </source>
</evidence>
<proteinExistence type="predicted"/>
<name>A0ABV2JRM9_9GAMM</name>
<gene>
    <name evidence="3" type="ORF">ABIC75_001198</name>
</gene>
<dbReference type="RefSeq" id="WP_354012922.1">
    <property type="nucleotide sequence ID" value="NZ_JBEPMU010000001.1"/>
</dbReference>
<feature type="compositionally biased region" description="Low complexity" evidence="1">
    <location>
        <begin position="82"/>
        <end position="95"/>
    </location>
</feature>
<feature type="region of interest" description="Disordered" evidence="1">
    <location>
        <begin position="21"/>
        <end position="111"/>
    </location>
</feature>
<protein>
    <submittedName>
        <fullName evidence="3">Iron-regulated membrane protein</fullName>
    </submittedName>
</protein>
<keyword evidence="4" id="KW-1185">Reference proteome</keyword>
<feature type="signal peptide" evidence="2">
    <location>
        <begin position="1"/>
        <end position="24"/>
    </location>
</feature>
<sequence>MKSRTPLIALVTAGSMMLAGSVLAQEQTMPTPPPPPQPAQTMPATPPPPPPPPQGMSTQATPPPPTQVMPAAQPTPPPPPGGTQAQTASAGQQVTINSSVPPVNAGPAPSFEQLANGKKYISESDASSYPLLANDWAYVDKGHAGRVTKAQYEAWLSHNQ</sequence>
<reference evidence="3 4" key="1">
    <citation type="submission" date="2024-06" db="EMBL/GenBank/DDBJ databases">
        <title>Sorghum-associated microbial communities from plants grown in Nebraska, USA.</title>
        <authorList>
            <person name="Schachtman D."/>
        </authorList>
    </citation>
    <scope>NUCLEOTIDE SEQUENCE [LARGE SCALE GENOMIC DNA]</scope>
    <source>
        <strain evidence="3 4">1073</strain>
    </source>
</reference>
<feature type="compositionally biased region" description="Pro residues" evidence="1">
    <location>
        <begin position="30"/>
        <end position="54"/>
    </location>
</feature>
<evidence type="ECO:0000313" key="3">
    <source>
        <dbReference type="EMBL" id="MET3651496.1"/>
    </source>
</evidence>
<feature type="chain" id="PRO_5046789394" evidence="2">
    <location>
        <begin position="25"/>
        <end position="160"/>
    </location>
</feature>
<accession>A0ABV2JRM9</accession>
<feature type="compositionally biased region" description="Pro residues" evidence="1">
    <location>
        <begin position="61"/>
        <end position="81"/>
    </location>
</feature>
<keyword evidence="2" id="KW-0732">Signal</keyword>